<keyword evidence="4 6" id="KW-0472">Membrane</keyword>
<dbReference type="InterPro" id="IPR020846">
    <property type="entry name" value="MFS_dom"/>
</dbReference>
<keyword evidence="9" id="KW-1185">Reference proteome</keyword>
<proteinExistence type="predicted"/>
<keyword evidence="3 6" id="KW-1133">Transmembrane helix</keyword>
<dbReference type="OrthoDB" id="5215911at2759"/>
<feature type="transmembrane region" description="Helical" evidence="6">
    <location>
        <begin position="464"/>
        <end position="484"/>
    </location>
</feature>
<evidence type="ECO:0000256" key="4">
    <source>
        <dbReference type="ARBA" id="ARBA00023136"/>
    </source>
</evidence>
<comment type="subcellular location">
    <subcellularLocation>
        <location evidence="1">Membrane</location>
        <topology evidence="1">Multi-pass membrane protein</topology>
    </subcellularLocation>
</comment>
<dbReference type="PANTHER" id="PTHR23502:SF185">
    <property type="entry name" value="MAJOR FACILITATOR SUPERFAMILY (MFS) PROFILE DOMAIN-CONTAINING PROTEIN"/>
    <property type="match status" value="1"/>
</dbReference>
<feature type="transmembrane region" description="Helical" evidence="6">
    <location>
        <begin position="313"/>
        <end position="335"/>
    </location>
</feature>
<dbReference type="PROSITE" id="PS50850">
    <property type="entry name" value="MFS"/>
    <property type="match status" value="1"/>
</dbReference>
<evidence type="ECO:0000256" key="6">
    <source>
        <dbReference type="SAM" id="Phobius"/>
    </source>
</evidence>
<sequence length="497" mass="53708">MFPRGHPRRLPAWRKGALLATTSFAAFLANFCAGGHLTAFEDVSKSLHVTIPQAASAIGIGILGLGFGPLVWGPLSSSIGRRPTWLLAWSLFFLTTIWIALSGNYANFEASRFLAGFTSSVSQSVPAAQIADIFSPAHRGLCVSVWTFAIVTGPVTAPIVCAGILTATTWRWMYWLIVILAGATLVAVFFFVPETLVIDDGFLSPALSASSPTAKTAADEIDDKKEATDVETGSSHSSKEVGTGAADRQARVGVAWYPWREPLRFCIQMLTPFRMALFLPVLVPSIVYSVFFGWGVGMTVITPQVFMKPPWNFTNVAVGASFMASFVGAAIGKFFGGWFSDFVVTQATKRKSAASSSAEAAIREPEPRMWALLFGLPFLFIGAFFYGYGIQQKAAWPVAVIVGMGGYYVGVNSTQSVVQTYVVECQLTKAAYSMALFNLIKCIFAFGVTYYLPEWAAKDYWSCYGACAGIALGLGLLLAAWLLVAGKATRRWQGMVE</sequence>
<evidence type="ECO:0000313" key="9">
    <source>
        <dbReference type="Proteomes" id="UP000245768"/>
    </source>
</evidence>
<dbReference type="STRING" id="215250.A0A316YF00"/>
<dbReference type="InterPro" id="IPR011701">
    <property type="entry name" value="MFS"/>
</dbReference>
<dbReference type="GO" id="GO:0005886">
    <property type="term" value="C:plasma membrane"/>
    <property type="evidence" value="ECO:0007669"/>
    <property type="project" value="TreeGrafter"/>
</dbReference>
<protein>
    <submittedName>
        <fullName evidence="8">MFS general substrate transporter</fullName>
    </submittedName>
</protein>
<dbReference type="GO" id="GO:0022857">
    <property type="term" value="F:transmembrane transporter activity"/>
    <property type="evidence" value="ECO:0007669"/>
    <property type="project" value="InterPro"/>
</dbReference>
<evidence type="ECO:0000259" key="7">
    <source>
        <dbReference type="PROSITE" id="PS50850"/>
    </source>
</evidence>
<dbReference type="PANTHER" id="PTHR23502">
    <property type="entry name" value="MAJOR FACILITATOR SUPERFAMILY"/>
    <property type="match status" value="1"/>
</dbReference>
<dbReference type="AlphaFoldDB" id="A0A316YF00"/>
<feature type="transmembrane region" description="Helical" evidence="6">
    <location>
        <begin position="369"/>
        <end position="387"/>
    </location>
</feature>
<feature type="transmembrane region" description="Helical" evidence="6">
    <location>
        <begin position="277"/>
        <end position="301"/>
    </location>
</feature>
<dbReference type="SUPFAM" id="SSF103473">
    <property type="entry name" value="MFS general substrate transporter"/>
    <property type="match status" value="1"/>
</dbReference>
<feature type="transmembrane region" description="Helical" evidence="6">
    <location>
        <begin position="394"/>
        <end position="410"/>
    </location>
</feature>
<dbReference type="EMBL" id="KZ819638">
    <property type="protein sequence ID" value="PWN88140.1"/>
    <property type="molecule type" value="Genomic_DNA"/>
</dbReference>
<feature type="domain" description="Major facilitator superfamily (MFS) profile" evidence="7">
    <location>
        <begin position="18"/>
        <end position="497"/>
    </location>
</feature>
<reference evidence="8 9" key="1">
    <citation type="journal article" date="2018" name="Mol. Biol. Evol.">
        <title>Broad Genomic Sampling Reveals a Smut Pathogenic Ancestry of the Fungal Clade Ustilaginomycotina.</title>
        <authorList>
            <person name="Kijpornyongpan T."/>
            <person name="Mondo S.J."/>
            <person name="Barry K."/>
            <person name="Sandor L."/>
            <person name="Lee J."/>
            <person name="Lipzen A."/>
            <person name="Pangilinan J."/>
            <person name="LaButti K."/>
            <person name="Hainaut M."/>
            <person name="Henrissat B."/>
            <person name="Grigoriev I.V."/>
            <person name="Spatafora J.W."/>
            <person name="Aime M.C."/>
        </authorList>
    </citation>
    <scope>NUCLEOTIDE SEQUENCE [LARGE SCALE GENOMIC DNA]</scope>
    <source>
        <strain evidence="8 9">MCA 4198</strain>
    </source>
</reference>
<dbReference type="Pfam" id="PF07690">
    <property type="entry name" value="MFS_1"/>
    <property type="match status" value="1"/>
</dbReference>
<keyword evidence="2 6" id="KW-0812">Transmembrane</keyword>
<feature type="transmembrane region" description="Helical" evidence="6">
    <location>
        <begin position="172"/>
        <end position="192"/>
    </location>
</feature>
<feature type="transmembrane region" description="Helical" evidence="6">
    <location>
        <begin position="84"/>
        <end position="101"/>
    </location>
</feature>
<accession>A0A316YF00</accession>
<dbReference type="InterPro" id="IPR036259">
    <property type="entry name" value="MFS_trans_sf"/>
</dbReference>
<gene>
    <name evidence="8" type="ORF">FA10DRAFT_268361</name>
</gene>
<evidence type="ECO:0000256" key="2">
    <source>
        <dbReference type="ARBA" id="ARBA00022692"/>
    </source>
</evidence>
<dbReference type="GeneID" id="37044211"/>
<dbReference type="RefSeq" id="XP_025375338.1">
    <property type="nucleotide sequence ID" value="XM_025522295.1"/>
</dbReference>
<dbReference type="Proteomes" id="UP000245768">
    <property type="component" value="Unassembled WGS sequence"/>
</dbReference>
<evidence type="ECO:0000256" key="3">
    <source>
        <dbReference type="ARBA" id="ARBA00022989"/>
    </source>
</evidence>
<feature type="transmembrane region" description="Helical" evidence="6">
    <location>
        <begin position="50"/>
        <end position="72"/>
    </location>
</feature>
<evidence type="ECO:0000313" key="8">
    <source>
        <dbReference type="EMBL" id="PWN88140.1"/>
    </source>
</evidence>
<name>A0A316YF00_9BASI</name>
<feature type="region of interest" description="Disordered" evidence="5">
    <location>
        <begin position="214"/>
        <end position="244"/>
    </location>
</feature>
<evidence type="ECO:0000256" key="1">
    <source>
        <dbReference type="ARBA" id="ARBA00004141"/>
    </source>
</evidence>
<evidence type="ECO:0000256" key="5">
    <source>
        <dbReference type="SAM" id="MobiDB-lite"/>
    </source>
</evidence>
<organism evidence="8 9">
    <name type="scientific">Acaromyces ingoldii</name>
    <dbReference type="NCBI Taxonomy" id="215250"/>
    <lineage>
        <taxon>Eukaryota</taxon>
        <taxon>Fungi</taxon>
        <taxon>Dikarya</taxon>
        <taxon>Basidiomycota</taxon>
        <taxon>Ustilaginomycotina</taxon>
        <taxon>Exobasidiomycetes</taxon>
        <taxon>Exobasidiales</taxon>
        <taxon>Cryptobasidiaceae</taxon>
        <taxon>Acaromyces</taxon>
    </lineage>
</organism>
<feature type="transmembrane region" description="Helical" evidence="6">
    <location>
        <begin position="145"/>
        <end position="165"/>
    </location>
</feature>
<feature type="transmembrane region" description="Helical" evidence="6">
    <location>
        <begin position="430"/>
        <end position="452"/>
    </location>
</feature>
<dbReference type="Gene3D" id="1.20.1250.20">
    <property type="entry name" value="MFS general substrate transporter like domains"/>
    <property type="match status" value="1"/>
</dbReference>
<dbReference type="InParanoid" id="A0A316YF00"/>